<proteinExistence type="predicted"/>
<comment type="caution">
    <text evidence="2">The sequence shown here is derived from an EMBL/GenBank/DDBJ whole genome shotgun (WGS) entry which is preliminary data.</text>
</comment>
<name>A0ABS5RMF3_9MYCO</name>
<evidence type="ECO:0000256" key="1">
    <source>
        <dbReference type="SAM" id="Phobius"/>
    </source>
</evidence>
<keyword evidence="3" id="KW-1185">Reference proteome</keyword>
<gene>
    <name evidence="2" type="ORF">KIH27_17620</name>
</gene>
<feature type="transmembrane region" description="Helical" evidence="1">
    <location>
        <begin position="58"/>
        <end position="76"/>
    </location>
</feature>
<reference evidence="2 3" key="1">
    <citation type="submission" date="2021-05" db="EMBL/GenBank/DDBJ databases">
        <title>Mycobacterium acidophilum sp. nov., an extremely acid-tolerant member of the genus Mycobacterium.</title>
        <authorList>
            <person name="Xia J."/>
        </authorList>
    </citation>
    <scope>NUCLEOTIDE SEQUENCE [LARGE SCALE GENOMIC DNA]</scope>
    <source>
        <strain evidence="2 3">M1</strain>
    </source>
</reference>
<evidence type="ECO:0000313" key="2">
    <source>
        <dbReference type="EMBL" id="MBS9535406.1"/>
    </source>
</evidence>
<dbReference type="EMBL" id="JAHCLR010000043">
    <property type="protein sequence ID" value="MBS9535406.1"/>
    <property type="molecule type" value="Genomic_DNA"/>
</dbReference>
<sequence length="78" mass="8596">MPDPNAESYGAIGALIVLNTAMFAEPDEGRFQRWLYWCIAPALAFPFLALAFSSIVGGLVATGFVMMFLGLGYLRYKR</sequence>
<keyword evidence="1" id="KW-1133">Transmembrane helix</keyword>
<dbReference type="Proteomes" id="UP001519535">
    <property type="component" value="Unassembled WGS sequence"/>
</dbReference>
<accession>A0ABS5RMF3</accession>
<evidence type="ECO:0000313" key="3">
    <source>
        <dbReference type="Proteomes" id="UP001519535"/>
    </source>
</evidence>
<keyword evidence="1" id="KW-0472">Membrane</keyword>
<keyword evidence="1" id="KW-0812">Transmembrane</keyword>
<dbReference type="RefSeq" id="WP_214094264.1">
    <property type="nucleotide sequence ID" value="NZ_JAHCLR010000043.1"/>
</dbReference>
<organism evidence="2 3">
    <name type="scientific">Mycolicibacter acidiphilus</name>
    <dbReference type="NCBI Taxonomy" id="2835306"/>
    <lineage>
        <taxon>Bacteria</taxon>
        <taxon>Bacillati</taxon>
        <taxon>Actinomycetota</taxon>
        <taxon>Actinomycetes</taxon>
        <taxon>Mycobacteriales</taxon>
        <taxon>Mycobacteriaceae</taxon>
        <taxon>Mycolicibacter</taxon>
    </lineage>
</organism>
<protein>
    <submittedName>
        <fullName evidence="2">Uncharacterized protein</fullName>
    </submittedName>
</protein>